<dbReference type="GO" id="GO:0009279">
    <property type="term" value="C:cell outer membrane"/>
    <property type="evidence" value="ECO:0007669"/>
    <property type="project" value="UniProtKB-SubCell"/>
</dbReference>
<protein>
    <recommendedName>
        <fullName evidence="13">TonB-dependent receptor plug domain-containing protein</fullName>
    </recommendedName>
</protein>
<evidence type="ECO:0000256" key="9">
    <source>
        <dbReference type="ARBA" id="ARBA00023237"/>
    </source>
</evidence>
<evidence type="ECO:0000256" key="8">
    <source>
        <dbReference type="ARBA" id="ARBA00023136"/>
    </source>
</evidence>
<dbReference type="Pfam" id="PF00593">
    <property type="entry name" value="TonB_dep_Rec_b-barrel"/>
    <property type="match status" value="1"/>
</dbReference>
<dbReference type="InterPro" id="IPR000531">
    <property type="entry name" value="Beta-barrel_TonB"/>
</dbReference>
<keyword evidence="8" id="KW-0472">Membrane</keyword>
<keyword evidence="4" id="KW-0812">Transmembrane</keyword>
<evidence type="ECO:0000256" key="3">
    <source>
        <dbReference type="ARBA" id="ARBA00022496"/>
    </source>
</evidence>
<dbReference type="InterPro" id="IPR039426">
    <property type="entry name" value="TonB-dep_rcpt-like"/>
</dbReference>
<evidence type="ECO:0000256" key="5">
    <source>
        <dbReference type="ARBA" id="ARBA00023004"/>
    </source>
</evidence>
<dbReference type="PANTHER" id="PTHR32552">
    <property type="entry name" value="FERRICHROME IRON RECEPTOR-RELATED"/>
    <property type="match status" value="1"/>
</dbReference>
<keyword evidence="5" id="KW-0408">Iron</keyword>
<dbReference type="PANTHER" id="PTHR32552:SF81">
    <property type="entry name" value="TONB-DEPENDENT OUTER MEMBRANE RECEPTOR"/>
    <property type="match status" value="1"/>
</dbReference>
<evidence type="ECO:0000259" key="11">
    <source>
        <dbReference type="Pfam" id="PF07715"/>
    </source>
</evidence>
<dbReference type="Gene3D" id="2.40.170.20">
    <property type="entry name" value="TonB-dependent receptor, beta-barrel domain"/>
    <property type="match status" value="1"/>
</dbReference>
<dbReference type="EMBL" id="UINC01000971">
    <property type="protein sequence ID" value="SUZ65890.1"/>
    <property type="molecule type" value="Genomic_DNA"/>
</dbReference>
<keyword evidence="7" id="KW-0798">TonB box</keyword>
<feature type="domain" description="TonB-dependent receptor-like beta-barrel" evidence="10">
    <location>
        <begin position="443"/>
        <end position="779"/>
    </location>
</feature>
<keyword evidence="2" id="KW-0813">Transport</keyword>
<evidence type="ECO:0000256" key="4">
    <source>
        <dbReference type="ARBA" id="ARBA00022692"/>
    </source>
</evidence>
<evidence type="ECO:0008006" key="13">
    <source>
        <dbReference type="Google" id="ProtNLM"/>
    </source>
</evidence>
<feature type="domain" description="TonB-dependent receptor plug" evidence="11">
    <location>
        <begin position="51"/>
        <end position="156"/>
    </location>
</feature>
<dbReference type="PROSITE" id="PS52016">
    <property type="entry name" value="TONB_DEPENDENT_REC_3"/>
    <property type="match status" value="1"/>
</dbReference>
<dbReference type="SUPFAM" id="SSF56935">
    <property type="entry name" value="Porins"/>
    <property type="match status" value="1"/>
</dbReference>
<dbReference type="GO" id="GO:0006826">
    <property type="term" value="P:iron ion transport"/>
    <property type="evidence" value="ECO:0007669"/>
    <property type="project" value="UniProtKB-KW"/>
</dbReference>
<gene>
    <name evidence="12" type="ORF">METZ01_LOCUS18744</name>
</gene>
<evidence type="ECO:0000259" key="10">
    <source>
        <dbReference type="Pfam" id="PF00593"/>
    </source>
</evidence>
<dbReference type="InterPro" id="IPR012910">
    <property type="entry name" value="Plug_dom"/>
</dbReference>
<evidence type="ECO:0000313" key="12">
    <source>
        <dbReference type="EMBL" id="SUZ65890.1"/>
    </source>
</evidence>
<reference evidence="12" key="1">
    <citation type="submission" date="2018-05" db="EMBL/GenBank/DDBJ databases">
        <authorList>
            <person name="Lanie J.A."/>
            <person name="Ng W.-L."/>
            <person name="Kazmierczak K.M."/>
            <person name="Andrzejewski T.M."/>
            <person name="Davidsen T.M."/>
            <person name="Wayne K.J."/>
            <person name="Tettelin H."/>
            <person name="Glass J.I."/>
            <person name="Rusch D."/>
            <person name="Podicherti R."/>
            <person name="Tsui H.-C.T."/>
            <person name="Winkler M.E."/>
        </authorList>
    </citation>
    <scope>NUCLEOTIDE SEQUENCE</scope>
</reference>
<name>A0A381PG27_9ZZZZ</name>
<dbReference type="InterPro" id="IPR036942">
    <property type="entry name" value="Beta-barrel_TonB_sf"/>
</dbReference>
<keyword evidence="3" id="KW-0410">Iron transport</keyword>
<evidence type="ECO:0000256" key="6">
    <source>
        <dbReference type="ARBA" id="ARBA00023065"/>
    </source>
</evidence>
<proteinExistence type="predicted"/>
<evidence type="ECO:0000256" key="1">
    <source>
        <dbReference type="ARBA" id="ARBA00004571"/>
    </source>
</evidence>
<dbReference type="Pfam" id="PF07715">
    <property type="entry name" value="Plug"/>
    <property type="match status" value="1"/>
</dbReference>
<keyword evidence="9" id="KW-0998">Cell outer membrane</keyword>
<sequence>MTTDNQFNPLFRKRSLSLAISAALTSATAVEAQENRLEEIIITSTKRELNLQDTPLSVTAITNADLTLLRLKTFSDYVGQIPNISLSERQPGANSVIMRGCAAQGLSFSDSATTSVYLDEQPITSAGYNPDPRLIDIQRVEALAGPQGTLFGDASQCGTLRIITNKPDTTASDGWVDFTGSSLTDGGNNTDVSAMVNIPLLDNRAALRMVGFHADQAGFIDNIASPSPGQTFNNANLVDDDVNSSTWYGGRVGFRYGLDDQWTLDLSGIYQYYELDGFADASLNKQQYADTSIFPTFGSREQARFTEDSWEDEWYQMALTLEGDLDVGNFVLNASYFDRDSSYFADSTAYLQNFQQLGDYFRSNPYYASMTIYDFGGDPKANDYDARETTSWSLEARYATPTDGRWSAIVGGFYSHREVDEIFIANVDGFTDSGAFAYINYAGYYAFGISKTNSNNWYSGTYDSDLDQSAIFGEVSVDLTENFSITAGGRYYNVDNDYVVLNGSMIGLNGGAPDCAVDYCYAPGDLGKSDESGFVPKVNLSYRAGEQLLFATYSEGFRRGGANSARPQSVYGAPSAQFSAPAGTLFEYESDTIENWEIGAKTQWFDDQLRLNFSFYRMTWDNIQVQAEDPQPLLYTLGIVNFPEAEIDGAEAWLNWAPSDNWKFDLTLGINDGEIPSTQTLFAGTAGAIPVAGGTELPIVPDVKGSLHATYSFSETLFGANPYMLASYSYTGESVNSLSGIESSSFAFPVMTQDSWSVVDVQAGLETDDWTLSVYIDNLFDEEAELFYNNRWAQQRLSANWPRTIGVNFRYNFNN</sequence>
<comment type="subcellular location">
    <subcellularLocation>
        <location evidence="1">Cell outer membrane</location>
        <topology evidence="1">Multi-pass membrane protein</topology>
    </subcellularLocation>
</comment>
<organism evidence="12">
    <name type="scientific">marine metagenome</name>
    <dbReference type="NCBI Taxonomy" id="408172"/>
    <lineage>
        <taxon>unclassified sequences</taxon>
        <taxon>metagenomes</taxon>
        <taxon>ecological metagenomes</taxon>
    </lineage>
</organism>
<evidence type="ECO:0000256" key="7">
    <source>
        <dbReference type="ARBA" id="ARBA00023077"/>
    </source>
</evidence>
<keyword evidence="6" id="KW-0406">Ion transport</keyword>
<evidence type="ECO:0000256" key="2">
    <source>
        <dbReference type="ARBA" id="ARBA00022448"/>
    </source>
</evidence>
<dbReference type="AlphaFoldDB" id="A0A381PG27"/>
<accession>A0A381PG27</accession>